<dbReference type="PANTHER" id="PTHR21090:SF5">
    <property type="entry name" value="PENTAFUNCTIONAL AROM POLYPEPTIDE"/>
    <property type="match status" value="1"/>
</dbReference>
<dbReference type="eggNOG" id="COG0128">
    <property type="taxonomic scope" value="Bacteria"/>
</dbReference>
<feature type="domain" description="Enolpyruvate transferase" evidence="10">
    <location>
        <begin position="7"/>
        <end position="422"/>
    </location>
</feature>
<keyword evidence="7 9" id="KW-0057">Aromatic amino acid biosynthesis</keyword>
<feature type="binding site" evidence="9">
    <location>
        <position position="170"/>
    </location>
    <ligand>
        <name>phosphoenolpyruvate</name>
        <dbReference type="ChEBI" id="CHEBI:58702"/>
    </ligand>
</feature>
<keyword evidence="5 9" id="KW-0028">Amino-acid biosynthesis</keyword>
<evidence type="ECO:0000313" key="11">
    <source>
        <dbReference type="EMBL" id="ACX52267.1"/>
    </source>
</evidence>
<dbReference type="OrthoDB" id="9809920at2"/>
<dbReference type="GO" id="GO:0008652">
    <property type="term" value="P:amino acid biosynthetic process"/>
    <property type="evidence" value="ECO:0007669"/>
    <property type="project" value="UniProtKB-KW"/>
</dbReference>
<comment type="catalytic activity">
    <reaction evidence="8">
        <text>3-phosphoshikimate + phosphoenolpyruvate = 5-O-(1-carboxyvinyl)-3-phosphoshikimate + phosphate</text>
        <dbReference type="Rhea" id="RHEA:21256"/>
        <dbReference type="ChEBI" id="CHEBI:43474"/>
        <dbReference type="ChEBI" id="CHEBI:57701"/>
        <dbReference type="ChEBI" id="CHEBI:58702"/>
        <dbReference type="ChEBI" id="CHEBI:145989"/>
        <dbReference type="EC" id="2.5.1.19"/>
    </reaction>
    <physiologicalReaction direction="left-to-right" evidence="8">
        <dbReference type="Rhea" id="RHEA:21257"/>
    </physiologicalReaction>
</comment>
<comment type="pathway">
    <text evidence="2 9">Metabolic intermediate biosynthesis; chorismate biosynthesis; chorismate from D-erythrose 4-phosphate and phosphoenolpyruvate: step 6/7.</text>
</comment>
<dbReference type="GO" id="GO:0009073">
    <property type="term" value="P:aromatic amino acid family biosynthetic process"/>
    <property type="evidence" value="ECO:0007669"/>
    <property type="project" value="UniProtKB-KW"/>
</dbReference>
<feature type="binding site" evidence="9">
    <location>
        <position position="21"/>
    </location>
    <ligand>
        <name>phosphoenolpyruvate</name>
        <dbReference type="ChEBI" id="CHEBI:58702"/>
    </ligand>
</feature>
<evidence type="ECO:0000256" key="5">
    <source>
        <dbReference type="ARBA" id="ARBA00022605"/>
    </source>
</evidence>
<dbReference type="InterPro" id="IPR023193">
    <property type="entry name" value="EPSP_synthase_CS"/>
</dbReference>
<feature type="binding site" evidence="9">
    <location>
        <position position="122"/>
    </location>
    <ligand>
        <name>phosphoenolpyruvate</name>
        <dbReference type="ChEBI" id="CHEBI:58702"/>
    </ligand>
</feature>
<dbReference type="GO" id="GO:0003866">
    <property type="term" value="F:3-phosphoshikimate 1-carboxyvinyltransferase activity"/>
    <property type="evidence" value="ECO:0007669"/>
    <property type="project" value="UniProtKB-UniRule"/>
</dbReference>
<feature type="binding site" evidence="9">
    <location>
        <position position="316"/>
    </location>
    <ligand>
        <name>3-phosphoshikimate</name>
        <dbReference type="ChEBI" id="CHEBI:145989"/>
    </ligand>
</feature>
<keyword evidence="6 9" id="KW-0808">Transferase</keyword>
<proteinExistence type="inferred from homology"/>
<dbReference type="KEGG" id="adg:Adeg_1149"/>
<dbReference type="FunFam" id="3.65.10.10:FF:000006">
    <property type="entry name" value="3-phosphoshikimate 1-carboxyvinyltransferase"/>
    <property type="match status" value="1"/>
</dbReference>
<keyword evidence="4 9" id="KW-0963">Cytoplasm</keyword>
<dbReference type="FunFam" id="3.65.10.10:FF:000005">
    <property type="entry name" value="3-phosphoshikimate 1-carboxyvinyltransferase"/>
    <property type="match status" value="1"/>
</dbReference>
<dbReference type="Proteomes" id="UP000002620">
    <property type="component" value="Chromosome"/>
</dbReference>
<feature type="binding site" evidence="9">
    <location>
        <position position="389"/>
    </location>
    <ligand>
        <name>phosphoenolpyruvate</name>
        <dbReference type="ChEBI" id="CHEBI:58702"/>
    </ligand>
</feature>
<evidence type="ECO:0000256" key="4">
    <source>
        <dbReference type="ARBA" id="ARBA00022490"/>
    </source>
</evidence>
<feature type="binding site" evidence="9">
    <location>
        <position position="347"/>
    </location>
    <ligand>
        <name>phosphoenolpyruvate</name>
        <dbReference type="ChEBI" id="CHEBI:58702"/>
    </ligand>
</feature>
<gene>
    <name evidence="9" type="primary">aroA</name>
    <name evidence="11" type="ordered locus">Adeg_1149</name>
</gene>
<feature type="binding site" evidence="9">
    <location>
        <position position="170"/>
    </location>
    <ligand>
        <name>3-phosphoshikimate</name>
        <dbReference type="ChEBI" id="CHEBI:145989"/>
    </ligand>
</feature>
<dbReference type="PROSITE" id="PS00104">
    <property type="entry name" value="EPSP_SYNTHASE_1"/>
    <property type="match status" value="1"/>
</dbReference>
<dbReference type="GO" id="GO:0005737">
    <property type="term" value="C:cytoplasm"/>
    <property type="evidence" value="ECO:0007669"/>
    <property type="project" value="UniProtKB-SubCell"/>
</dbReference>
<sequence length="434" mass="46238">MELKVGQAKRLEGTITVPGDKSISHRALLLGSLAHGETVIENFLQGKDCLATLRCLRQLGVKIEEEGEGRLRVEGRGLGNLQEPEEVLDAGNSGTTMRLLLGVLAGNPIFAVLTGDASLRRRPMDRVTLPLKLMGAEIWGRQEGKLAPLAIRGQRKLRPLEYTSPVASAQVKSAVLLAGLYAEGETSVTEPALSRDHTERMLGYFGVPVKREGLTVRLKGRALLQGRPVRVPGDFSAAAFFLAAAAILPEGRVTVREVGLNPTRTGFLEVLEAMGARLSVEVTGEWAGEPVGNVTVESSALRGVEIGGEIIPRLIDEIPVLTVVAACAAGKTVIRGAEELRYKESDRLATMAQELGRLGAKVEVLPDGLIIHGGYPLQGSRVQSHGDHRVAMAMAVAGLVAEGETIIEGAEAIDVSFPNFPTLLATLTEEARGK</sequence>
<dbReference type="NCBIfam" id="TIGR01356">
    <property type="entry name" value="aroA"/>
    <property type="match status" value="1"/>
</dbReference>
<comment type="caution">
    <text evidence="9">Lacks conserved residue(s) required for the propagation of feature annotation.</text>
</comment>
<reference evidence="11 12" key="1">
    <citation type="submission" date="2009-10" db="EMBL/GenBank/DDBJ databases">
        <title>Complete sequence of chromosome of Ammonifex degensii KC4.</title>
        <authorList>
            <consortium name="US DOE Joint Genome Institute"/>
            <person name="Kerfeld C."/>
            <person name="Goodner B."/>
            <person name="Huber H."/>
            <person name="Stetter K."/>
            <person name="Lucas S."/>
            <person name="Copeland A."/>
            <person name="Lapidus A."/>
            <person name="Glavina del Rio T."/>
            <person name="Dalin E."/>
            <person name="Tice H."/>
            <person name="Bruce D."/>
            <person name="Goodwin L."/>
            <person name="Pitluck S."/>
            <person name="Saunders E."/>
            <person name="Brettin T."/>
            <person name="Detter J.C."/>
            <person name="Han C."/>
            <person name="Larimer F."/>
            <person name="Land M."/>
            <person name="Hauser L."/>
            <person name="Kyrpides N."/>
            <person name="Ovchinnikova G."/>
            <person name="Richardson P."/>
        </authorList>
    </citation>
    <scope>NUCLEOTIDE SEQUENCE [LARGE SCALE GENOMIC DNA]</scope>
    <source>
        <strain evidence="12">DSM 10501 / KC4</strain>
    </source>
</reference>
<dbReference type="PROSITE" id="PS00885">
    <property type="entry name" value="EPSP_SYNTHASE_2"/>
    <property type="match status" value="1"/>
</dbReference>
<keyword evidence="12" id="KW-1185">Reference proteome</keyword>
<comment type="subcellular location">
    <subcellularLocation>
        <location evidence="9">Cytoplasm</location>
    </subcellularLocation>
</comment>
<evidence type="ECO:0000256" key="9">
    <source>
        <dbReference type="HAMAP-Rule" id="MF_00210"/>
    </source>
</evidence>
<dbReference type="UniPathway" id="UPA00053">
    <property type="reaction ID" value="UER00089"/>
</dbReference>
<evidence type="ECO:0000256" key="3">
    <source>
        <dbReference type="ARBA" id="ARBA00009948"/>
    </source>
</evidence>
<evidence type="ECO:0000256" key="6">
    <source>
        <dbReference type="ARBA" id="ARBA00022679"/>
    </source>
</evidence>
<comment type="similarity">
    <text evidence="3 9">Belongs to the EPSP synthase family.</text>
</comment>
<evidence type="ECO:0000256" key="7">
    <source>
        <dbReference type="ARBA" id="ARBA00023141"/>
    </source>
</evidence>
<dbReference type="InterPro" id="IPR013792">
    <property type="entry name" value="RNA3'P_cycl/enolpyr_Trfase_a/b"/>
</dbReference>
<dbReference type="PANTHER" id="PTHR21090">
    <property type="entry name" value="AROM/DEHYDROQUINATE SYNTHASE"/>
    <property type="match status" value="1"/>
</dbReference>
<dbReference type="EC" id="2.5.1.19" evidence="9"/>
<feature type="binding site" evidence="9">
    <location>
        <position position="21"/>
    </location>
    <ligand>
        <name>3-phosphoshikimate</name>
        <dbReference type="ChEBI" id="CHEBI:145989"/>
    </ligand>
</feature>
<dbReference type="SUPFAM" id="SSF55205">
    <property type="entry name" value="EPT/RTPC-like"/>
    <property type="match status" value="1"/>
</dbReference>
<name>C9RDE0_AMMDK</name>
<dbReference type="EMBL" id="CP001785">
    <property type="protein sequence ID" value="ACX52267.1"/>
    <property type="molecule type" value="Genomic_DNA"/>
</dbReference>
<comment type="subunit">
    <text evidence="9">Monomer.</text>
</comment>
<feature type="binding site" evidence="9">
    <location>
        <position position="94"/>
    </location>
    <ligand>
        <name>phosphoenolpyruvate</name>
        <dbReference type="ChEBI" id="CHEBI:58702"/>
    </ligand>
</feature>
<evidence type="ECO:0000256" key="8">
    <source>
        <dbReference type="ARBA" id="ARBA00044633"/>
    </source>
</evidence>
<dbReference type="InterPro" id="IPR006264">
    <property type="entry name" value="EPSP_synthase"/>
</dbReference>
<dbReference type="GO" id="GO:0009423">
    <property type="term" value="P:chorismate biosynthetic process"/>
    <property type="evidence" value="ECO:0007669"/>
    <property type="project" value="UniProtKB-UniRule"/>
</dbReference>
<feature type="binding site" evidence="9">
    <location>
        <position position="343"/>
    </location>
    <ligand>
        <name>3-phosphoshikimate</name>
        <dbReference type="ChEBI" id="CHEBI:145989"/>
    </ligand>
</feature>
<feature type="binding site" evidence="9">
    <location>
        <position position="22"/>
    </location>
    <ligand>
        <name>3-phosphoshikimate</name>
        <dbReference type="ChEBI" id="CHEBI:145989"/>
    </ligand>
</feature>
<accession>C9RDE0</accession>
<feature type="binding site" evidence="9">
    <location>
        <position position="168"/>
    </location>
    <ligand>
        <name>3-phosphoshikimate</name>
        <dbReference type="ChEBI" id="CHEBI:145989"/>
    </ligand>
</feature>
<dbReference type="Gene3D" id="3.65.10.10">
    <property type="entry name" value="Enolpyruvate transferase domain"/>
    <property type="match status" value="2"/>
</dbReference>
<dbReference type="InterPro" id="IPR001986">
    <property type="entry name" value="Enolpyruvate_Tfrase_dom"/>
</dbReference>
<feature type="binding site" evidence="9">
    <location>
        <position position="26"/>
    </location>
    <ligand>
        <name>3-phosphoshikimate</name>
        <dbReference type="ChEBI" id="CHEBI:145989"/>
    </ligand>
</feature>
<dbReference type="AlphaFoldDB" id="C9RDE0"/>
<dbReference type="CDD" id="cd01556">
    <property type="entry name" value="EPSP_synthase"/>
    <property type="match status" value="1"/>
</dbReference>
<dbReference type="InterPro" id="IPR036968">
    <property type="entry name" value="Enolpyruvate_Tfrase_sf"/>
</dbReference>
<evidence type="ECO:0000256" key="1">
    <source>
        <dbReference type="ARBA" id="ARBA00002174"/>
    </source>
</evidence>
<organism evidence="11 12">
    <name type="scientific">Ammonifex degensii (strain DSM 10501 / KC4)</name>
    <dbReference type="NCBI Taxonomy" id="429009"/>
    <lineage>
        <taxon>Bacteria</taxon>
        <taxon>Bacillati</taxon>
        <taxon>Bacillota</taxon>
        <taxon>Clostridia</taxon>
        <taxon>Thermoanaerobacterales</taxon>
        <taxon>Thermoanaerobacteraceae</taxon>
        <taxon>Ammonifex</taxon>
    </lineage>
</organism>
<protein>
    <recommendedName>
        <fullName evidence="9">3-phosphoshikimate 1-carboxyvinyltransferase</fullName>
        <ecNumber evidence="9">2.5.1.19</ecNumber>
    </recommendedName>
    <alternativeName>
        <fullName evidence="9">5-enolpyruvylshikimate-3-phosphate synthase</fullName>
        <shortName evidence="9">EPSP synthase</shortName>
        <shortName evidence="9">EPSPS</shortName>
    </alternativeName>
</protein>
<feature type="active site" description="Proton acceptor" evidence="9">
    <location>
        <position position="316"/>
    </location>
</feature>
<dbReference type="RefSeq" id="WP_015739144.1">
    <property type="nucleotide sequence ID" value="NC_013385.1"/>
</dbReference>
<dbReference type="HAMAP" id="MF_00210">
    <property type="entry name" value="EPSP_synth"/>
    <property type="match status" value="1"/>
</dbReference>
<dbReference type="STRING" id="429009.Adeg_1149"/>
<evidence type="ECO:0000259" key="10">
    <source>
        <dbReference type="Pfam" id="PF00275"/>
    </source>
</evidence>
<dbReference type="PIRSF" id="PIRSF000505">
    <property type="entry name" value="EPSPS"/>
    <property type="match status" value="1"/>
</dbReference>
<evidence type="ECO:0000313" key="12">
    <source>
        <dbReference type="Proteomes" id="UP000002620"/>
    </source>
</evidence>
<dbReference type="HOGENOM" id="CLU_024321_0_1_9"/>
<evidence type="ECO:0000256" key="2">
    <source>
        <dbReference type="ARBA" id="ARBA00004811"/>
    </source>
</evidence>
<dbReference type="Pfam" id="PF00275">
    <property type="entry name" value="EPSP_synthase"/>
    <property type="match status" value="1"/>
</dbReference>
<comment type="function">
    <text evidence="1 9">Catalyzes the transfer of the enolpyruvyl moiety of phosphoenolpyruvate (PEP) to the 5-hydroxyl of shikimate-3-phosphate (S3P) to produce enolpyruvyl shikimate-3-phosphate and inorganic phosphate.</text>
</comment>